<keyword evidence="1" id="KW-0732">Signal</keyword>
<dbReference type="EMBL" id="CP039352">
    <property type="protein sequence ID" value="QCE02387.1"/>
    <property type="molecule type" value="Genomic_DNA"/>
</dbReference>
<gene>
    <name evidence="3" type="ORF">DEO72_LG8g398</name>
</gene>
<evidence type="ECO:0000313" key="3">
    <source>
        <dbReference type="EMBL" id="QCE02387.1"/>
    </source>
</evidence>
<dbReference type="PANTHER" id="PTHR31238">
    <property type="entry name" value="GERMIN-LIKE PROTEIN SUBFAMILY 3 MEMBER 3"/>
    <property type="match status" value="1"/>
</dbReference>
<dbReference type="InterPro" id="IPR006045">
    <property type="entry name" value="Cupin_1"/>
</dbReference>
<sequence length="209" mass="22927">MKKIVMMVLVCGVVAWSCHGDSLQNFCKADLKGPDGPAGYHCVPAETVTDEDFKYSFNGKPGIEVLNNAVLFPASVMEAPMFNGRGISAGRVLLRRGGSLPVHSHGASEVLYVTQGEMNVTILATRRAYVNYLKVGDFLIIPKCLLHYLENVGRGEAVAFAAFSSANPRFRFQHLEMYANNVPSPTLSRVTFLDVDQIRRNKARFNGTG</sequence>
<evidence type="ECO:0000259" key="2">
    <source>
        <dbReference type="SMART" id="SM00835"/>
    </source>
</evidence>
<protein>
    <submittedName>
        <fullName evidence="3">RmlC-like jelly roll fold</fullName>
    </submittedName>
</protein>
<reference evidence="3 4" key="1">
    <citation type="submission" date="2019-04" db="EMBL/GenBank/DDBJ databases">
        <title>An improved genome assembly and genetic linkage map for asparagus bean, Vigna unguiculata ssp. sesquipedialis.</title>
        <authorList>
            <person name="Xia Q."/>
            <person name="Zhang R."/>
            <person name="Dong Y."/>
        </authorList>
    </citation>
    <scope>NUCLEOTIDE SEQUENCE [LARGE SCALE GENOMIC DNA]</scope>
    <source>
        <tissue evidence="3">Leaf</tissue>
    </source>
</reference>
<dbReference type="AlphaFoldDB" id="A0A4D6MR38"/>
<evidence type="ECO:0000313" key="4">
    <source>
        <dbReference type="Proteomes" id="UP000501690"/>
    </source>
</evidence>
<accession>A0A4D6MR38</accession>
<evidence type="ECO:0000256" key="1">
    <source>
        <dbReference type="SAM" id="SignalP"/>
    </source>
</evidence>
<name>A0A4D6MR38_VIGUN</name>
<feature type="signal peptide" evidence="1">
    <location>
        <begin position="1"/>
        <end position="20"/>
    </location>
</feature>
<keyword evidence="4" id="KW-1185">Reference proteome</keyword>
<dbReference type="Pfam" id="PF00190">
    <property type="entry name" value="Cupin_1"/>
    <property type="match status" value="1"/>
</dbReference>
<dbReference type="Gene3D" id="2.60.120.10">
    <property type="entry name" value="Jelly Rolls"/>
    <property type="match status" value="1"/>
</dbReference>
<dbReference type="Proteomes" id="UP000501690">
    <property type="component" value="Linkage Group LG8"/>
</dbReference>
<feature type="domain" description="Cupin type-1" evidence="2">
    <location>
        <begin position="55"/>
        <end position="199"/>
    </location>
</feature>
<dbReference type="SUPFAM" id="SSF51182">
    <property type="entry name" value="RmlC-like cupins"/>
    <property type="match status" value="1"/>
</dbReference>
<dbReference type="InterPro" id="IPR014710">
    <property type="entry name" value="RmlC-like_jellyroll"/>
</dbReference>
<organism evidence="3 4">
    <name type="scientific">Vigna unguiculata</name>
    <name type="common">Cowpea</name>
    <dbReference type="NCBI Taxonomy" id="3917"/>
    <lineage>
        <taxon>Eukaryota</taxon>
        <taxon>Viridiplantae</taxon>
        <taxon>Streptophyta</taxon>
        <taxon>Embryophyta</taxon>
        <taxon>Tracheophyta</taxon>
        <taxon>Spermatophyta</taxon>
        <taxon>Magnoliopsida</taxon>
        <taxon>eudicotyledons</taxon>
        <taxon>Gunneridae</taxon>
        <taxon>Pentapetalae</taxon>
        <taxon>rosids</taxon>
        <taxon>fabids</taxon>
        <taxon>Fabales</taxon>
        <taxon>Fabaceae</taxon>
        <taxon>Papilionoideae</taxon>
        <taxon>50 kb inversion clade</taxon>
        <taxon>NPAAA clade</taxon>
        <taxon>indigoferoid/millettioid clade</taxon>
        <taxon>Phaseoleae</taxon>
        <taxon>Vigna</taxon>
    </lineage>
</organism>
<dbReference type="InterPro" id="IPR011051">
    <property type="entry name" value="RmlC_Cupin_sf"/>
</dbReference>
<feature type="chain" id="PRO_5020040540" evidence="1">
    <location>
        <begin position="21"/>
        <end position="209"/>
    </location>
</feature>
<dbReference type="SMART" id="SM00835">
    <property type="entry name" value="Cupin_1"/>
    <property type="match status" value="1"/>
</dbReference>
<proteinExistence type="predicted"/>